<dbReference type="EMBL" id="JAZDWU010000003">
    <property type="protein sequence ID" value="KAL0007786.1"/>
    <property type="molecule type" value="Genomic_DNA"/>
</dbReference>
<dbReference type="InterPro" id="IPR012337">
    <property type="entry name" value="RNaseH-like_sf"/>
</dbReference>
<reference evidence="2 3" key="1">
    <citation type="submission" date="2024-01" db="EMBL/GenBank/DDBJ databases">
        <title>A telomere-to-telomere, gap-free genome of sweet tea (Lithocarpus litseifolius).</title>
        <authorList>
            <person name="Zhou J."/>
        </authorList>
    </citation>
    <scope>NUCLEOTIDE SEQUENCE [LARGE SCALE GENOMIC DNA]</scope>
    <source>
        <strain evidence="2">Zhou-2022a</strain>
        <tissue evidence="2">Leaf</tissue>
    </source>
</reference>
<protein>
    <recommendedName>
        <fullName evidence="1">DUF659 domain-containing protein</fullName>
    </recommendedName>
</protein>
<proteinExistence type="predicted"/>
<dbReference type="Proteomes" id="UP001459277">
    <property type="component" value="Unassembled WGS sequence"/>
</dbReference>
<evidence type="ECO:0000259" key="1">
    <source>
        <dbReference type="Pfam" id="PF04937"/>
    </source>
</evidence>
<accession>A0AAW2DFB3</accession>
<dbReference type="Pfam" id="PF04937">
    <property type="entry name" value="DUF659"/>
    <property type="match status" value="1"/>
</dbReference>
<sequence>MEILAIPLPSRFTCDALRTTFLQRERAHVERLLKPIKDFWLENGVSIVSDGWLDPQWRPLIYIKVVSDRGPMFIKAIDGSDEFKDKRYTAGVLKDAIKEIGHEKIVQVIIDNASVKKSTRALIEGEYPKIFWTPCVIHTLNLALKNICAAKNTEKNEVTYEKCSWITCIADDAFFICVFIMNHSMRLVMFNEFCPLKLLQVADTRFALVVVMLKRLKLIKRCLQAMAISDQWASYREDDVGKAQKLKDMILSDRWWDTVDYILEFTVPIYDMLRVADTDKTCLHLVYEMWDSMIEKVKVAIY</sequence>
<evidence type="ECO:0000313" key="3">
    <source>
        <dbReference type="Proteomes" id="UP001459277"/>
    </source>
</evidence>
<dbReference type="InterPro" id="IPR007021">
    <property type="entry name" value="DUF659"/>
</dbReference>
<dbReference type="PANTHER" id="PTHR32166">
    <property type="entry name" value="OSJNBA0013A04.12 PROTEIN"/>
    <property type="match status" value="1"/>
</dbReference>
<keyword evidence="3" id="KW-1185">Reference proteome</keyword>
<evidence type="ECO:0000313" key="2">
    <source>
        <dbReference type="EMBL" id="KAL0007786.1"/>
    </source>
</evidence>
<dbReference type="SUPFAM" id="SSF53098">
    <property type="entry name" value="Ribonuclease H-like"/>
    <property type="match status" value="1"/>
</dbReference>
<comment type="caution">
    <text evidence="2">The sequence shown here is derived from an EMBL/GenBank/DDBJ whole genome shotgun (WGS) entry which is preliminary data.</text>
</comment>
<organism evidence="2 3">
    <name type="scientific">Lithocarpus litseifolius</name>
    <dbReference type="NCBI Taxonomy" id="425828"/>
    <lineage>
        <taxon>Eukaryota</taxon>
        <taxon>Viridiplantae</taxon>
        <taxon>Streptophyta</taxon>
        <taxon>Embryophyta</taxon>
        <taxon>Tracheophyta</taxon>
        <taxon>Spermatophyta</taxon>
        <taxon>Magnoliopsida</taxon>
        <taxon>eudicotyledons</taxon>
        <taxon>Gunneridae</taxon>
        <taxon>Pentapetalae</taxon>
        <taxon>rosids</taxon>
        <taxon>fabids</taxon>
        <taxon>Fagales</taxon>
        <taxon>Fagaceae</taxon>
        <taxon>Lithocarpus</taxon>
    </lineage>
</organism>
<feature type="domain" description="DUF659" evidence="1">
    <location>
        <begin position="14"/>
        <end position="151"/>
    </location>
</feature>
<gene>
    <name evidence="2" type="ORF">SO802_009288</name>
</gene>
<name>A0AAW2DFB3_9ROSI</name>
<dbReference type="PANTHER" id="PTHR32166:SF81">
    <property type="entry name" value="OS06G0658400 PROTEIN"/>
    <property type="match status" value="1"/>
</dbReference>
<dbReference type="AlphaFoldDB" id="A0AAW2DFB3"/>